<dbReference type="EMBL" id="CAEZXH010000074">
    <property type="protein sequence ID" value="CAB4689823.1"/>
    <property type="molecule type" value="Genomic_DNA"/>
</dbReference>
<proteinExistence type="predicted"/>
<organism evidence="4">
    <name type="scientific">freshwater metagenome</name>
    <dbReference type="NCBI Taxonomy" id="449393"/>
    <lineage>
        <taxon>unclassified sequences</taxon>
        <taxon>metagenomes</taxon>
        <taxon>ecological metagenomes</taxon>
    </lineage>
</organism>
<dbReference type="AlphaFoldDB" id="A0A6J7DBM2"/>
<evidence type="ECO:0000313" key="3">
    <source>
        <dbReference type="EMBL" id="CAB4781478.1"/>
    </source>
</evidence>
<dbReference type="EMBL" id="CAEZZS010000053">
    <property type="protein sequence ID" value="CAB4781478.1"/>
    <property type="molecule type" value="Genomic_DNA"/>
</dbReference>
<dbReference type="EMBL" id="CAEZUJ010000053">
    <property type="protein sequence ID" value="CAB4605378.1"/>
    <property type="molecule type" value="Genomic_DNA"/>
</dbReference>
<dbReference type="Pfam" id="PF13830">
    <property type="entry name" value="DUF4192"/>
    <property type="match status" value="1"/>
</dbReference>
<sequence length="335" mass="37135">MKNPRLISSPSDLLIAIPFLLGFTPSSSIVVVSIKDQIVEMTMRSDFPPEIKYSEVAEELLAQLGAHKAQEILLVAYLPPELDFDAHFLKELFIDLNKSIPVRDFVAVSGDRWRSLSCIDDECCPIQGRALPEISTSLLAVEEVAAGNPMPLQSEEELIASIAFTPSPWDEGFTEAIDQHWNYLQSLGQKDCSKAGVVSLLKLISEFSAKGYVQERELVVEVFAALADIQVRDFAIGAHGQELLLTHWSMWRWLLRMAPEQSVAPVSSIFAILSYERGDGALAHRALDRALANDSQYSLALLLRRTFSAGWPPEAFSKMRAELHPKISDEILGAA</sequence>
<accession>A0A6J7DBM2</accession>
<gene>
    <name evidence="1" type="ORF">UFOPK1811_01090</name>
    <name evidence="2" type="ORF">UFOPK2360_01077</name>
    <name evidence="3" type="ORF">UFOPK2922_01073</name>
    <name evidence="4" type="ORF">UFOPK3306_00793</name>
</gene>
<name>A0A6J7DBM2_9ZZZZ</name>
<evidence type="ECO:0000313" key="1">
    <source>
        <dbReference type="EMBL" id="CAB4605378.1"/>
    </source>
</evidence>
<dbReference type="InterPro" id="IPR025447">
    <property type="entry name" value="DUF4192"/>
</dbReference>
<dbReference type="EMBL" id="CAFBLI010000053">
    <property type="protein sequence ID" value="CAB4868392.1"/>
    <property type="molecule type" value="Genomic_DNA"/>
</dbReference>
<evidence type="ECO:0000313" key="4">
    <source>
        <dbReference type="EMBL" id="CAB4868392.1"/>
    </source>
</evidence>
<reference evidence="4" key="1">
    <citation type="submission" date="2020-05" db="EMBL/GenBank/DDBJ databases">
        <authorList>
            <person name="Chiriac C."/>
            <person name="Salcher M."/>
            <person name="Ghai R."/>
            <person name="Kavagutti S V."/>
        </authorList>
    </citation>
    <scope>NUCLEOTIDE SEQUENCE</scope>
</reference>
<evidence type="ECO:0000313" key="2">
    <source>
        <dbReference type="EMBL" id="CAB4689823.1"/>
    </source>
</evidence>
<protein>
    <submittedName>
        <fullName evidence="4">Unannotated protein</fullName>
    </submittedName>
</protein>